<dbReference type="Proteomes" id="UP001214576">
    <property type="component" value="Unassembled WGS sequence"/>
</dbReference>
<proteinExistence type="predicted"/>
<name>A0AAD4U957_OVIAM</name>
<reference evidence="2" key="1">
    <citation type="submission" date="2022-03" db="EMBL/GenBank/DDBJ databases">
        <title>Genomic analyses of argali, domestic sheep and their hybrids provide insights into chromosomal evolution, heterosis and genetic basis of agronomic traits.</title>
        <authorList>
            <person name="Li M."/>
        </authorList>
    </citation>
    <scope>NUCLEOTIDE SEQUENCE</scope>
    <source>
        <strain evidence="2">CAU-MHL-2022a</strain>
        <tissue evidence="2">Skin</tissue>
    </source>
</reference>
<dbReference type="AlphaFoldDB" id="A0AAD4U957"/>
<evidence type="ECO:0000256" key="1">
    <source>
        <dbReference type="SAM" id="MobiDB-lite"/>
    </source>
</evidence>
<comment type="caution">
    <text evidence="2">The sequence shown here is derived from an EMBL/GenBank/DDBJ whole genome shotgun (WGS) entry which is preliminary data.</text>
</comment>
<gene>
    <name evidence="2" type="ORF">MG293_009528</name>
</gene>
<evidence type="ECO:0000313" key="3">
    <source>
        <dbReference type="Proteomes" id="UP001214576"/>
    </source>
</evidence>
<protein>
    <submittedName>
        <fullName evidence="2">Uncharacterized protein</fullName>
    </submittedName>
</protein>
<feature type="region of interest" description="Disordered" evidence="1">
    <location>
        <begin position="1"/>
        <end position="26"/>
    </location>
</feature>
<dbReference type="EMBL" id="JAKZEL010000009">
    <property type="protein sequence ID" value="KAI4540487.1"/>
    <property type="molecule type" value="Genomic_DNA"/>
</dbReference>
<evidence type="ECO:0000313" key="2">
    <source>
        <dbReference type="EMBL" id="KAI4540487.1"/>
    </source>
</evidence>
<keyword evidence="3" id="KW-1185">Reference proteome</keyword>
<sequence length="151" mass="16498">MTVSLCGQEDIKELGTAEEPAVENTDSIERAEEELEYTTQAPQTPGHISEKAPKIQLSRLEFLLAPPPNPKANDHVMRSIPRTTLKATSDVGPKNGKSSWPLYFEKGKEVRIFVILGTWNAFCAGSESGFLSDLSPWTGTFLGACVLFPGM</sequence>
<organism evidence="2 3">
    <name type="scientific">Ovis ammon polii</name>
    <dbReference type="NCBI Taxonomy" id="230172"/>
    <lineage>
        <taxon>Eukaryota</taxon>
        <taxon>Metazoa</taxon>
        <taxon>Chordata</taxon>
        <taxon>Craniata</taxon>
        <taxon>Vertebrata</taxon>
        <taxon>Euteleostomi</taxon>
        <taxon>Mammalia</taxon>
        <taxon>Eutheria</taxon>
        <taxon>Laurasiatheria</taxon>
        <taxon>Artiodactyla</taxon>
        <taxon>Ruminantia</taxon>
        <taxon>Pecora</taxon>
        <taxon>Bovidae</taxon>
        <taxon>Caprinae</taxon>
        <taxon>Ovis</taxon>
    </lineage>
</organism>
<accession>A0AAD4U957</accession>